<dbReference type="SMART" id="SM00343">
    <property type="entry name" value="ZnF_C2HC"/>
    <property type="match status" value="1"/>
</dbReference>
<evidence type="ECO:0000256" key="27">
    <source>
        <dbReference type="ARBA" id="ARBA00023125"/>
    </source>
</evidence>
<keyword evidence="28" id="KW-0233">DNA recombination</keyword>
<evidence type="ECO:0000256" key="8">
    <source>
        <dbReference type="ARBA" id="ARBA00022670"/>
    </source>
</evidence>
<dbReference type="GO" id="GO:0003964">
    <property type="term" value="F:RNA-directed DNA polymerase activity"/>
    <property type="evidence" value="ECO:0007669"/>
    <property type="project" value="UniProtKB-KW"/>
</dbReference>
<keyword evidence="6" id="KW-0963">Cytoplasm</keyword>
<comment type="caution">
    <text evidence="41">The sequence shown here is derived from an EMBL/GenBank/DDBJ whole genome shotgun (WGS) entry which is preliminary data.</text>
</comment>
<dbReference type="Pfam" id="PF00098">
    <property type="entry name" value="zf-CCHC"/>
    <property type="match status" value="1"/>
</dbReference>
<evidence type="ECO:0000256" key="14">
    <source>
        <dbReference type="ARBA" id="ARBA00022750"/>
    </source>
</evidence>
<keyword evidence="17 37" id="KW-0863">Zinc-finger</keyword>
<keyword evidence="30" id="KW-0511">Multifunctional enzyme</keyword>
<keyword evidence="27" id="KW-0238">DNA-binding</keyword>
<evidence type="ECO:0000256" key="3">
    <source>
        <dbReference type="ARBA" id="ARBA00004123"/>
    </source>
</evidence>
<dbReference type="FunFam" id="3.10.20.370:FF:000001">
    <property type="entry name" value="Retrovirus-related Pol polyprotein from transposon 17.6-like protein"/>
    <property type="match status" value="1"/>
</dbReference>
<dbReference type="GO" id="GO:0042575">
    <property type="term" value="C:DNA polymerase complex"/>
    <property type="evidence" value="ECO:0007669"/>
    <property type="project" value="UniProtKB-ARBA"/>
</dbReference>
<dbReference type="InterPro" id="IPR050951">
    <property type="entry name" value="Retrovirus_Pol_polyprotein"/>
</dbReference>
<proteinExistence type="predicted"/>
<evidence type="ECO:0000256" key="21">
    <source>
        <dbReference type="ARBA" id="ARBA00022842"/>
    </source>
</evidence>
<protein>
    <recommendedName>
        <fullName evidence="5">RNA-directed DNA polymerase</fullName>
        <ecNumber evidence="5">2.7.7.49</ecNumber>
    </recommendedName>
    <alternativeName>
        <fullName evidence="36">Gag3-Pol3</fullName>
    </alternativeName>
</protein>
<evidence type="ECO:0000256" key="33">
    <source>
        <dbReference type="ARBA" id="ARBA00055265"/>
    </source>
</evidence>
<feature type="region of interest" description="Disordered" evidence="38">
    <location>
        <begin position="1268"/>
        <end position="1291"/>
    </location>
</feature>
<dbReference type="InterPro" id="IPR041373">
    <property type="entry name" value="RT_RNaseH"/>
</dbReference>
<dbReference type="GO" id="GO:0003723">
    <property type="term" value="F:RNA binding"/>
    <property type="evidence" value="ECO:0007669"/>
    <property type="project" value="UniProtKB-KW"/>
</dbReference>
<feature type="domain" description="Reverse transcriptase" evidence="40">
    <location>
        <begin position="674"/>
        <end position="853"/>
    </location>
</feature>
<evidence type="ECO:0000256" key="37">
    <source>
        <dbReference type="PROSITE-ProRule" id="PRU00047"/>
    </source>
</evidence>
<keyword evidence="9" id="KW-0808">Transferase</keyword>
<dbReference type="GO" id="GO:0008270">
    <property type="term" value="F:zinc ion binding"/>
    <property type="evidence" value="ECO:0007669"/>
    <property type="project" value="UniProtKB-KW"/>
</dbReference>
<dbReference type="InterPro" id="IPR043128">
    <property type="entry name" value="Rev_trsase/Diguanyl_cyclase"/>
</dbReference>
<evidence type="ECO:0000256" key="12">
    <source>
        <dbReference type="ARBA" id="ARBA00022723"/>
    </source>
</evidence>
<dbReference type="GO" id="GO:0015074">
    <property type="term" value="P:DNA integration"/>
    <property type="evidence" value="ECO:0007669"/>
    <property type="project" value="UniProtKB-KW"/>
</dbReference>
<dbReference type="GO" id="GO:0004190">
    <property type="term" value="F:aspartic-type endopeptidase activity"/>
    <property type="evidence" value="ECO:0007669"/>
    <property type="project" value="UniProtKB-KW"/>
</dbReference>
<evidence type="ECO:0000256" key="29">
    <source>
        <dbReference type="ARBA" id="ARBA00023242"/>
    </source>
</evidence>
<dbReference type="PANTHER" id="PTHR37984:SF5">
    <property type="entry name" value="PROTEIN NYNRIN-LIKE"/>
    <property type="match status" value="1"/>
</dbReference>
<keyword evidence="25" id="KW-0239">DNA-directed DNA polymerase</keyword>
<dbReference type="GO" id="GO:0004523">
    <property type="term" value="F:RNA-DNA hybrid ribonuclease activity"/>
    <property type="evidence" value="ECO:0007669"/>
    <property type="project" value="UniProtKB-EC"/>
</dbReference>
<keyword evidence="18" id="KW-0378">Hydrolase</keyword>
<evidence type="ECO:0000256" key="6">
    <source>
        <dbReference type="ARBA" id="ARBA00022490"/>
    </source>
</evidence>
<keyword evidence="22" id="KW-0694">RNA-binding</keyword>
<gene>
    <name evidence="41" type="ORF">V5799_011529</name>
</gene>
<evidence type="ECO:0000256" key="32">
    <source>
        <dbReference type="ARBA" id="ARBA00025615"/>
    </source>
</evidence>
<evidence type="ECO:0000256" key="31">
    <source>
        <dbReference type="ARBA" id="ARBA00025590"/>
    </source>
</evidence>
<dbReference type="GO" id="GO:0005737">
    <property type="term" value="C:cytoplasm"/>
    <property type="evidence" value="ECO:0007669"/>
    <property type="project" value="UniProtKB-SubCell"/>
</dbReference>
<keyword evidence="13" id="KW-0547">Nucleotide-binding</keyword>
<keyword evidence="23" id="KW-0229">DNA integration</keyword>
<evidence type="ECO:0000256" key="5">
    <source>
        <dbReference type="ARBA" id="ARBA00012493"/>
    </source>
</evidence>
<evidence type="ECO:0000256" key="26">
    <source>
        <dbReference type="ARBA" id="ARBA00023113"/>
    </source>
</evidence>
<comment type="catalytic activity">
    <reaction evidence="1">
        <text>Endonucleolytic cleavage to 5'-phosphomonoester.</text>
        <dbReference type="EC" id="3.1.26.4"/>
    </reaction>
</comment>
<dbReference type="GO" id="GO:0006508">
    <property type="term" value="P:proteolysis"/>
    <property type="evidence" value="ECO:0007669"/>
    <property type="project" value="UniProtKB-KW"/>
</dbReference>
<dbReference type="Proteomes" id="UP001321473">
    <property type="component" value="Unassembled WGS sequence"/>
</dbReference>
<evidence type="ECO:0000256" key="24">
    <source>
        <dbReference type="ARBA" id="ARBA00022918"/>
    </source>
</evidence>
<evidence type="ECO:0000259" key="39">
    <source>
        <dbReference type="PROSITE" id="PS50158"/>
    </source>
</evidence>
<dbReference type="SUPFAM" id="SSF57756">
    <property type="entry name" value="Retrovirus zinc finger-like domains"/>
    <property type="match status" value="1"/>
</dbReference>
<keyword evidence="11" id="KW-0540">Nuclease</keyword>
<evidence type="ECO:0000256" key="15">
    <source>
        <dbReference type="ARBA" id="ARBA00022758"/>
    </source>
</evidence>
<comment type="function">
    <text evidence="33">Nucleocapsid protein p11 (NC) forms the nucleocore that coats the retro-elements dimeric RNA. Binds these RNAs through its zinc fingers. Promotes primer tRNA(i)-Met annealing to the multipartite primer-binding site (PBS), dimerization of Ty3 RNA and initiation of reverse transcription.</text>
</comment>
<comment type="function">
    <text evidence="2">The aspartyl protease (PR) mediates the proteolytic cleavages of the Gag and Gag-Pol polyproteins after assembly of the VLP.</text>
</comment>
<dbReference type="SUPFAM" id="SSF50630">
    <property type="entry name" value="Acid proteases"/>
    <property type="match status" value="1"/>
</dbReference>
<dbReference type="GO" id="GO:0005524">
    <property type="term" value="F:ATP binding"/>
    <property type="evidence" value="ECO:0007669"/>
    <property type="project" value="UniProtKB-KW"/>
</dbReference>
<dbReference type="CDD" id="cd01647">
    <property type="entry name" value="RT_LTR"/>
    <property type="match status" value="1"/>
</dbReference>
<dbReference type="FunFam" id="1.10.340.70:FF:000001">
    <property type="entry name" value="Retrovirus-related Pol polyprotein from transposon gypsy-like Protein"/>
    <property type="match status" value="1"/>
</dbReference>
<organism evidence="41 42">
    <name type="scientific">Amblyomma americanum</name>
    <name type="common">Lone star tick</name>
    <dbReference type="NCBI Taxonomy" id="6943"/>
    <lineage>
        <taxon>Eukaryota</taxon>
        <taxon>Metazoa</taxon>
        <taxon>Ecdysozoa</taxon>
        <taxon>Arthropoda</taxon>
        <taxon>Chelicerata</taxon>
        <taxon>Arachnida</taxon>
        <taxon>Acari</taxon>
        <taxon>Parasitiformes</taxon>
        <taxon>Ixodida</taxon>
        <taxon>Ixodoidea</taxon>
        <taxon>Ixodidae</taxon>
        <taxon>Amblyomminae</taxon>
        <taxon>Amblyomma</taxon>
    </lineage>
</organism>
<keyword evidence="20" id="KW-0067">ATP-binding</keyword>
<evidence type="ECO:0000259" key="40">
    <source>
        <dbReference type="PROSITE" id="PS50878"/>
    </source>
</evidence>
<evidence type="ECO:0000256" key="36">
    <source>
        <dbReference type="ARBA" id="ARBA00082890"/>
    </source>
</evidence>
<comment type="subcellular location">
    <subcellularLocation>
        <location evidence="4">Cytoplasm</location>
    </subcellularLocation>
    <subcellularLocation>
        <location evidence="3">Nucleus</location>
    </subcellularLocation>
</comment>
<evidence type="ECO:0000256" key="28">
    <source>
        <dbReference type="ARBA" id="ARBA00023172"/>
    </source>
</evidence>
<evidence type="ECO:0000256" key="38">
    <source>
        <dbReference type="SAM" id="MobiDB-lite"/>
    </source>
</evidence>
<keyword evidence="29" id="KW-0539">Nucleus</keyword>
<dbReference type="Pfam" id="PF17921">
    <property type="entry name" value="Integrase_H2C2"/>
    <property type="match status" value="1"/>
</dbReference>
<dbReference type="EMBL" id="JARKHS020016046">
    <property type="protein sequence ID" value="KAK8773938.1"/>
    <property type="molecule type" value="Genomic_DNA"/>
</dbReference>
<dbReference type="InterPro" id="IPR000477">
    <property type="entry name" value="RT_dom"/>
</dbReference>
<evidence type="ECO:0000256" key="23">
    <source>
        <dbReference type="ARBA" id="ARBA00022908"/>
    </source>
</evidence>
<keyword evidence="21" id="KW-0460">Magnesium</keyword>
<evidence type="ECO:0000256" key="7">
    <source>
        <dbReference type="ARBA" id="ARBA00022612"/>
    </source>
</evidence>
<dbReference type="PROSITE" id="PS50878">
    <property type="entry name" value="RT_POL"/>
    <property type="match status" value="1"/>
</dbReference>
<name>A0AAQ4EH04_AMBAM</name>
<evidence type="ECO:0000256" key="22">
    <source>
        <dbReference type="ARBA" id="ARBA00022884"/>
    </source>
</evidence>
<evidence type="ECO:0000256" key="34">
    <source>
        <dbReference type="ARBA" id="ARBA00055383"/>
    </source>
</evidence>
<dbReference type="EC" id="2.7.7.49" evidence="5"/>
<evidence type="ECO:0000256" key="25">
    <source>
        <dbReference type="ARBA" id="ARBA00022932"/>
    </source>
</evidence>
<dbReference type="GO" id="GO:0006310">
    <property type="term" value="P:DNA recombination"/>
    <property type="evidence" value="ECO:0007669"/>
    <property type="project" value="UniProtKB-KW"/>
</dbReference>
<comment type="function">
    <text evidence="34">Capsid protein (CA) is the structural component of the virus-like particle (VLP), forming the shell that encapsulates the genomic RNA-nucleocapsid complex.</text>
</comment>
<dbReference type="Gene3D" id="3.30.70.270">
    <property type="match status" value="2"/>
</dbReference>
<keyword evidence="7" id="KW-1188">Viral release from host cell</keyword>
<dbReference type="InterPro" id="IPR036397">
    <property type="entry name" value="RNaseH_sf"/>
</dbReference>
<dbReference type="FunFam" id="3.10.10.10:FF:000007">
    <property type="entry name" value="Retrovirus-related Pol polyprotein from transposon 17.6-like Protein"/>
    <property type="match status" value="1"/>
</dbReference>
<dbReference type="InterPro" id="IPR012337">
    <property type="entry name" value="RNaseH-like_sf"/>
</dbReference>
<dbReference type="Gene3D" id="3.30.420.10">
    <property type="entry name" value="Ribonuclease H-like superfamily/Ribonuclease H"/>
    <property type="match status" value="1"/>
</dbReference>
<dbReference type="Gene3D" id="3.10.20.370">
    <property type="match status" value="1"/>
</dbReference>
<dbReference type="Gene3D" id="3.10.10.10">
    <property type="entry name" value="HIV Type 1 Reverse Transcriptase, subunit A, domain 1"/>
    <property type="match status" value="1"/>
</dbReference>
<dbReference type="GO" id="GO:0003677">
    <property type="term" value="F:DNA binding"/>
    <property type="evidence" value="ECO:0007669"/>
    <property type="project" value="UniProtKB-KW"/>
</dbReference>
<evidence type="ECO:0000313" key="41">
    <source>
        <dbReference type="EMBL" id="KAK8773938.1"/>
    </source>
</evidence>
<dbReference type="SUPFAM" id="SSF53098">
    <property type="entry name" value="Ribonuclease H-like"/>
    <property type="match status" value="1"/>
</dbReference>
<evidence type="ECO:0000256" key="13">
    <source>
        <dbReference type="ARBA" id="ARBA00022741"/>
    </source>
</evidence>
<keyword evidence="14" id="KW-0064">Aspartyl protease</keyword>
<dbReference type="Gene3D" id="2.40.70.10">
    <property type="entry name" value="Acid Proteases"/>
    <property type="match status" value="1"/>
</dbReference>
<evidence type="ECO:0000256" key="4">
    <source>
        <dbReference type="ARBA" id="ARBA00004496"/>
    </source>
</evidence>
<comment type="function">
    <text evidence="31">Reverse transcriptase/ribonuclease H (RT) is a multifunctional enzyme that catalyzes the conversion of the retro-elements RNA genome into dsDNA within the VLP. The enzyme displays a DNA polymerase activity that can copy either DNA or RNA templates, and a ribonuclease H (RNase H) activity that cleaves the RNA strand of RNA-DNA heteroduplexes during plus-strand synthesis and hydrolyzes RNA primers. The conversion leads to a linear dsDNA copy of the retrotransposon that includes long terminal repeats (LTRs) at both ends.</text>
</comment>
<dbReference type="InterPro" id="IPR021109">
    <property type="entry name" value="Peptidase_aspartic_dom_sf"/>
</dbReference>
<evidence type="ECO:0000256" key="16">
    <source>
        <dbReference type="ARBA" id="ARBA00022759"/>
    </source>
</evidence>
<dbReference type="InterPro" id="IPR001878">
    <property type="entry name" value="Znf_CCHC"/>
</dbReference>
<dbReference type="CDD" id="cd00303">
    <property type="entry name" value="retropepsin_like"/>
    <property type="match status" value="1"/>
</dbReference>
<comment type="subunit">
    <text evidence="35">The protease is a homodimer, whose active site consists of two apposed aspartic acid residues.</text>
</comment>
<dbReference type="InterPro" id="IPR043502">
    <property type="entry name" value="DNA/RNA_pol_sf"/>
</dbReference>
<feature type="compositionally biased region" description="Basic and acidic residues" evidence="38">
    <location>
        <begin position="1270"/>
        <end position="1282"/>
    </location>
</feature>
<dbReference type="PANTHER" id="PTHR37984">
    <property type="entry name" value="PROTEIN CBG26694"/>
    <property type="match status" value="1"/>
</dbReference>
<evidence type="ECO:0000256" key="35">
    <source>
        <dbReference type="ARBA" id="ARBA00063849"/>
    </source>
</evidence>
<comment type="function">
    <text evidence="32">Integrase (IN) targets the VLP to the nucleus, where a subparticle preintegration complex (PIC) containing at least integrase and the newly synthesized dsDNA copy of the retrotransposon must transit the nuclear membrane. Once in the nucleus, integrase performs the integration of the dsDNA into the host genome.</text>
</comment>
<evidence type="ECO:0000256" key="2">
    <source>
        <dbReference type="ARBA" id="ARBA00002180"/>
    </source>
</evidence>
<keyword evidence="26" id="KW-0917">Virion maturation</keyword>
<sequence length="1291" mass="141276">MDAWEARLTAQAGEMEALRRELRRLVPAEPSTGQVPLGVPAAAVYGSAVAGPAVVAANGVLGAGASSPQCSLDVVELPTFDGTISWDAYRIQLDGIAAARGWDEQMKAWMLVAKLRGRATELLQNVPPDQLGSYTVLAGLLADHYGASGQPRVQYHRLRARRQEPGETYQDLAAAIERLALQSLPGAPQNAVALVGTEAFVDAIRLPEVQRLVRSGRPDSVRAAMALAIEAELTLLATRGSPPSAERSVRVQAPRSAAPTAASIRRLRNDVRMTCFRCGLRGHYARDCAGPPTSGNDLAELRGSSSVPTLLRSPRPLLSSAPITTDAPYVLVDVALLDRHVKALVDTGAAVNVLHKSFVANAPHLLLPAAKTRLLAFNGTPVEQVGRVVVNLTALGNTISTEFVVADSPIWPVVLGCGWCQQAGVVLNFTRTKPRASRTLCGPGWLSRVSSLGVALWQSLVSATKRASASLRDLATKWPCRVKPFDVTTVTVASAVTLPPGAATWVYAKLDSPVTADVLFEPIRCSAPARQMTSPRSLLPVLKGEAHVFILNISSVPLALTPGTQLGTASVLDPGSPVASLQPEAPPRHPPAPAILSWEEFNFGPSLTCAELASLKTLLLEHRSCLALSAGELGCTSWAQHRINTENRGPVHHQPRRVAPAERRVIQQHVCDMLDQGIIAPSCSPWSSPVVLVRKKDGTLRFCIDYRKLNAITNCDVYPLPRLDDALDRLKGARYFSTLDLLSGYWQVPVHPDDAEKTAFVTPDGLYQFNRMPFGLSNAPATFQRLMDRVLGHLKWTMALVYLDDVIVYAATFEEHQRRLKLVLEALTSAGLRLKPKKCFFGFAEVTYLGHVVSRHGIRPDPEKLKALTAYEAPTTAKELKSFLGFASYFRRFIPDFAKRSAPLTALLKKNAPWSWTQAQQLAFLDVKHALLEPPTLAHYDESAPIVLHTDASQDGLGIVLLQEDESGDHKVLAYASRQLSDVERHRHSSELECLAVVWAVEKFRPYLYGRHFTIVTDNSALTWLQSAKHLNAKIARWSLQLQEYNFTIVHRRGSAHQDADFLSRHPCSVTALTDLRTAQTQDPAIAAIIHSLGTAAGAGLRQLRRVYRMKDDLLCHVKRLRGRPPVWLPVVPATLRSQILRGLHDAPTAGHLGRGKTYARVSERFWWPNMSRDVKEHVASCQTCQYRKPSTGVTKPPPQAFSPPSSPFELVGLDHLGPFPKTRAGNRYVLVAIDFFSKWVEALPVPDTSSAHAVAFVEPRPLDLPPWERPAESRSRQRGECDAATCHFGR</sequence>
<dbReference type="CDD" id="cd09274">
    <property type="entry name" value="RNase_HI_RT_Ty3"/>
    <property type="match status" value="1"/>
</dbReference>
<evidence type="ECO:0000256" key="20">
    <source>
        <dbReference type="ARBA" id="ARBA00022840"/>
    </source>
</evidence>
<evidence type="ECO:0000313" key="42">
    <source>
        <dbReference type="Proteomes" id="UP001321473"/>
    </source>
</evidence>
<keyword evidence="42" id="KW-1185">Reference proteome</keyword>
<keyword evidence="10" id="KW-0548">Nucleotidyltransferase</keyword>
<dbReference type="InterPro" id="IPR036875">
    <property type="entry name" value="Znf_CCHC_sf"/>
</dbReference>
<evidence type="ECO:0000256" key="10">
    <source>
        <dbReference type="ARBA" id="ARBA00022695"/>
    </source>
</evidence>
<dbReference type="GO" id="GO:0003887">
    <property type="term" value="F:DNA-directed DNA polymerase activity"/>
    <property type="evidence" value="ECO:0007669"/>
    <property type="project" value="UniProtKB-KW"/>
</dbReference>
<dbReference type="Pfam" id="PF17917">
    <property type="entry name" value="RT_RNaseH"/>
    <property type="match status" value="1"/>
</dbReference>
<keyword evidence="12" id="KW-0479">Metal-binding</keyword>
<accession>A0AAQ4EH04</accession>
<evidence type="ECO:0000256" key="18">
    <source>
        <dbReference type="ARBA" id="ARBA00022801"/>
    </source>
</evidence>
<dbReference type="InterPro" id="IPR041588">
    <property type="entry name" value="Integrase_H2C2"/>
</dbReference>
<reference evidence="41 42" key="1">
    <citation type="journal article" date="2023" name="Arcadia Sci">
        <title>De novo assembly of a long-read Amblyomma americanum tick genome.</title>
        <authorList>
            <person name="Chou S."/>
            <person name="Poskanzer K.E."/>
            <person name="Rollins M."/>
            <person name="Thuy-Boun P.S."/>
        </authorList>
    </citation>
    <scope>NUCLEOTIDE SEQUENCE [LARGE SCALE GENOMIC DNA]</scope>
    <source>
        <strain evidence="41">F_SG_1</strain>
        <tissue evidence="41">Salivary glands</tissue>
    </source>
</reference>
<dbReference type="PROSITE" id="PS50158">
    <property type="entry name" value="ZF_CCHC"/>
    <property type="match status" value="1"/>
</dbReference>
<keyword evidence="24" id="KW-0695">RNA-directed DNA polymerase</keyword>
<dbReference type="SUPFAM" id="SSF56672">
    <property type="entry name" value="DNA/RNA polymerases"/>
    <property type="match status" value="1"/>
</dbReference>
<dbReference type="Pfam" id="PF00078">
    <property type="entry name" value="RVT_1"/>
    <property type="match status" value="1"/>
</dbReference>
<keyword evidence="16" id="KW-0255">Endonuclease</keyword>
<dbReference type="GO" id="GO:0075523">
    <property type="term" value="P:viral translational frameshifting"/>
    <property type="evidence" value="ECO:0007669"/>
    <property type="project" value="UniProtKB-KW"/>
</dbReference>
<dbReference type="GO" id="GO:0005634">
    <property type="term" value="C:nucleus"/>
    <property type="evidence" value="ECO:0007669"/>
    <property type="project" value="UniProtKB-SubCell"/>
</dbReference>
<dbReference type="Gene3D" id="4.10.60.10">
    <property type="entry name" value="Zinc finger, CCHC-type"/>
    <property type="match status" value="1"/>
</dbReference>
<keyword evidence="8" id="KW-0645">Protease</keyword>
<keyword evidence="19" id="KW-0862">Zinc</keyword>
<evidence type="ECO:0000256" key="11">
    <source>
        <dbReference type="ARBA" id="ARBA00022722"/>
    </source>
</evidence>
<feature type="domain" description="CCHC-type" evidence="39">
    <location>
        <begin position="275"/>
        <end position="288"/>
    </location>
</feature>
<keyword evidence="15" id="KW-0688">Ribosomal frameshifting</keyword>
<evidence type="ECO:0000256" key="1">
    <source>
        <dbReference type="ARBA" id="ARBA00000077"/>
    </source>
</evidence>
<dbReference type="FunFam" id="3.30.70.270:FF:000026">
    <property type="entry name" value="Transposon Ty3-G Gag-Pol polyprotein"/>
    <property type="match status" value="1"/>
</dbReference>
<evidence type="ECO:0000256" key="17">
    <source>
        <dbReference type="ARBA" id="ARBA00022771"/>
    </source>
</evidence>
<evidence type="ECO:0000256" key="30">
    <source>
        <dbReference type="ARBA" id="ARBA00023268"/>
    </source>
</evidence>
<dbReference type="Gene3D" id="1.10.340.70">
    <property type="match status" value="1"/>
</dbReference>
<evidence type="ECO:0000256" key="19">
    <source>
        <dbReference type="ARBA" id="ARBA00022833"/>
    </source>
</evidence>
<evidence type="ECO:0000256" key="9">
    <source>
        <dbReference type="ARBA" id="ARBA00022679"/>
    </source>
</evidence>